<dbReference type="PANTHER" id="PTHR43900">
    <property type="entry name" value="GLUTATHIONE S-TRANSFERASE RHO"/>
    <property type="match status" value="1"/>
</dbReference>
<dbReference type="Proteomes" id="UP000275281">
    <property type="component" value="Unassembled WGS sequence"/>
</dbReference>
<name>A0A3N5XYR3_9ALTE</name>
<evidence type="ECO:0000259" key="3">
    <source>
        <dbReference type="PROSITE" id="PS50404"/>
    </source>
</evidence>
<dbReference type="OrthoDB" id="8634103at2"/>
<dbReference type="Gene3D" id="3.40.30.10">
    <property type="entry name" value="Glutaredoxin"/>
    <property type="match status" value="1"/>
</dbReference>
<sequence length="189" mass="22351">MKLFGSIPSPYVRRLRMWLCNTEHDFIDMQIYTGEDRDRLLAVNPTGKIPMLEDGDTIIFDSRVIFRYLTNKLGYPTLNWEQENHLTLIDAANDSFVSMLLLQRSNVDTTGDDLFFKLQRDRIEASLSELDRLVEKGFFNDWHYPSICLFCLIDWIEFRELHDLQGLEQLKAFHQRHHDRIEATATNPR</sequence>
<comment type="caution">
    <text evidence="4">The sequence shown here is derived from an EMBL/GenBank/DDBJ whole genome shotgun (WGS) entry which is preliminary data.</text>
</comment>
<reference evidence="4 5" key="1">
    <citation type="submission" date="2018-11" db="EMBL/GenBank/DDBJ databases">
        <authorList>
            <person name="Ye M.-Q."/>
            <person name="Du Z.-J."/>
        </authorList>
    </citation>
    <scope>NUCLEOTIDE SEQUENCE [LARGE SCALE GENOMIC DNA]</scope>
    <source>
        <strain evidence="4 5">U0105</strain>
    </source>
</reference>
<dbReference type="InterPro" id="IPR004045">
    <property type="entry name" value="Glutathione_S-Trfase_N"/>
</dbReference>
<organism evidence="4 5">
    <name type="scientific">Alteromonas sediminis</name>
    <dbReference type="NCBI Taxonomy" id="2259342"/>
    <lineage>
        <taxon>Bacteria</taxon>
        <taxon>Pseudomonadati</taxon>
        <taxon>Pseudomonadota</taxon>
        <taxon>Gammaproteobacteria</taxon>
        <taxon>Alteromonadales</taxon>
        <taxon>Alteromonadaceae</taxon>
        <taxon>Alteromonas/Salinimonas group</taxon>
        <taxon>Alteromonas</taxon>
    </lineage>
</organism>
<protein>
    <recommendedName>
        <fullName evidence="1">glutathione transferase</fullName>
        <ecNumber evidence="1">2.5.1.18</ecNumber>
    </recommendedName>
</protein>
<evidence type="ECO:0000256" key="2">
    <source>
        <dbReference type="ARBA" id="ARBA00022679"/>
    </source>
</evidence>
<dbReference type="GO" id="GO:0043295">
    <property type="term" value="F:glutathione binding"/>
    <property type="evidence" value="ECO:0007669"/>
    <property type="project" value="TreeGrafter"/>
</dbReference>
<dbReference type="RefSeq" id="WP_124028401.1">
    <property type="nucleotide sequence ID" value="NZ_JBHRSN010000007.1"/>
</dbReference>
<dbReference type="SUPFAM" id="SSF52833">
    <property type="entry name" value="Thioredoxin-like"/>
    <property type="match status" value="1"/>
</dbReference>
<evidence type="ECO:0000313" key="4">
    <source>
        <dbReference type="EMBL" id="RPJ65770.1"/>
    </source>
</evidence>
<keyword evidence="2 4" id="KW-0808">Transferase</keyword>
<dbReference type="Gene3D" id="1.20.1050.10">
    <property type="match status" value="1"/>
</dbReference>
<dbReference type="GO" id="GO:0004364">
    <property type="term" value="F:glutathione transferase activity"/>
    <property type="evidence" value="ECO:0007669"/>
    <property type="project" value="UniProtKB-EC"/>
</dbReference>
<keyword evidence="5" id="KW-1185">Reference proteome</keyword>
<dbReference type="EMBL" id="RPOK01000004">
    <property type="protein sequence ID" value="RPJ65770.1"/>
    <property type="molecule type" value="Genomic_DNA"/>
</dbReference>
<evidence type="ECO:0000313" key="5">
    <source>
        <dbReference type="Proteomes" id="UP000275281"/>
    </source>
</evidence>
<gene>
    <name evidence="4" type="ORF">DRW07_13220</name>
</gene>
<evidence type="ECO:0000256" key="1">
    <source>
        <dbReference type="ARBA" id="ARBA00012452"/>
    </source>
</evidence>
<dbReference type="AlphaFoldDB" id="A0A3N5XYR3"/>
<dbReference type="EC" id="2.5.1.18" evidence="1"/>
<dbReference type="PANTHER" id="PTHR43900:SF3">
    <property type="entry name" value="GLUTATHIONE S-TRANSFERASE RHO"/>
    <property type="match status" value="1"/>
</dbReference>
<dbReference type="InterPro" id="IPR036249">
    <property type="entry name" value="Thioredoxin-like_sf"/>
</dbReference>
<feature type="domain" description="GST N-terminal" evidence="3">
    <location>
        <begin position="1"/>
        <end position="77"/>
    </location>
</feature>
<dbReference type="CDD" id="cd00570">
    <property type="entry name" value="GST_N_family"/>
    <property type="match status" value="1"/>
</dbReference>
<accession>A0A3N5XYR3</accession>
<proteinExistence type="predicted"/>
<dbReference type="GO" id="GO:0005737">
    <property type="term" value="C:cytoplasm"/>
    <property type="evidence" value="ECO:0007669"/>
    <property type="project" value="TreeGrafter"/>
</dbReference>
<dbReference type="Pfam" id="PF13409">
    <property type="entry name" value="GST_N_2"/>
    <property type="match status" value="1"/>
</dbReference>
<dbReference type="PROSITE" id="PS50404">
    <property type="entry name" value="GST_NTER"/>
    <property type="match status" value="1"/>
</dbReference>